<reference evidence="2" key="1">
    <citation type="journal article" date="2020" name="Stud. Mycol.">
        <title>101 Dothideomycetes genomes: a test case for predicting lifestyles and emergence of pathogens.</title>
        <authorList>
            <person name="Haridas S."/>
            <person name="Albert R."/>
            <person name="Binder M."/>
            <person name="Bloem J."/>
            <person name="Labutti K."/>
            <person name="Salamov A."/>
            <person name="Andreopoulos B."/>
            <person name="Baker S."/>
            <person name="Barry K."/>
            <person name="Bills G."/>
            <person name="Bluhm B."/>
            <person name="Cannon C."/>
            <person name="Castanera R."/>
            <person name="Culley D."/>
            <person name="Daum C."/>
            <person name="Ezra D."/>
            <person name="Gonzalez J."/>
            <person name="Henrissat B."/>
            <person name="Kuo A."/>
            <person name="Liang C."/>
            <person name="Lipzen A."/>
            <person name="Lutzoni F."/>
            <person name="Magnuson J."/>
            <person name="Mondo S."/>
            <person name="Nolan M."/>
            <person name="Ohm R."/>
            <person name="Pangilinan J."/>
            <person name="Park H.-J."/>
            <person name="Ramirez L."/>
            <person name="Alfaro M."/>
            <person name="Sun H."/>
            <person name="Tritt A."/>
            <person name="Yoshinaga Y."/>
            <person name="Zwiers L.-H."/>
            <person name="Turgeon B."/>
            <person name="Goodwin S."/>
            <person name="Spatafora J."/>
            <person name="Crous P."/>
            <person name="Grigoriev I."/>
        </authorList>
    </citation>
    <scope>NUCLEOTIDE SEQUENCE</scope>
    <source>
        <strain evidence="2">CBS 125425</strain>
    </source>
</reference>
<evidence type="ECO:0000313" key="2">
    <source>
        <dbReference type="EMBL" id="KAF2727397.1"/>
    </source>
</evidence>
<keyword evidence="3" id="KW-1185">Reference proteome</keyword>
<gene>
    <name evidence="2" type="ORF">EJ04DRAFT_570432</name>
</gene>
<dbReference type="AlphaFoldDB" id="A0A9P4QHI5"/>
<comment type="caution">
    <text evidence="2">The sequence shown here is derived from an EMBL/GenBank/DDBJ whole genome shotgun (WGS) entry which is preliminary data.</text>
</comment>
<feature type="region of interest" description="Disordered" evidence="1">
    <location>
        <begin position="17"/>
        <end position="103"/>
    </location>
</feature>
<accession>A0A9P4QHI5</accession>
<evidence type="ECO:0000313" key="3">
    <source>
        <dbReference type="Proteomes" id="UP000799444"/>
    </source>
</evidence>
<sequence length="248" mass="27668">MSSPPTFSVSLREATKRVAGLKRRRSTPPAAAELAESNKDSAGPPVRDRPVFIPSDFKRRKALPPASTSKPKSDDKSSEYESLSDDLDSDYAPPPIPFKPPPRHRILTHVQSAQKCHLMNLRSWMYFVLPRADELPELVALLDEARLCIKGKQAAAFDETRVELKIAVFAEQFPDLLNKEAEELLALLRADLRRVYSKLDRMFRGDADEELQVLLWDLAGAVAAGEGEKVPGLRAEVNEWVDNVVLGI</sequence>
<protein>
    <submittedName>
        <fullName evidence="2">Uncharacterized protein</fullName>
    </submittedName>
</protein>
<organism evidence="2 3">
    <name type="scientific">Polyplosphaeria fusca</name>
    <dbReference type="NCBI Taxonomy" id="682080"/>
    <lineage>
        <taxon>Eukaryota</taxon>
        <taxon>Fungi</taxon>
        <taxon>Dikarya</taxon>
        <taxon>Ascomycota</taxon>
        <taxon>Pezizomycotina</taxon>
        <taxon>Dothideomycetes</taxon>
        <taxon>Pleosporomycetidae</taxon>
        <taxon>Pleosporales</taxon>
        <taxon>Tetraplosphaeriaceae</taxon>
        <taxon>Polyplosphaeria</taxon>
    </lineage>
</organism>
<dbReference type="Proteomes" id="UP000799444">
    <property type="component" value="Unassembled WGS sequence"/>
</dbReference>
<name>A0A9P4QHI5_9PLEO</name>
<proteinExistence type="predicted"/>
<evidence type="ECO:0000256" key="1">
    <source>
        <dbReference type="SAM" id="MobiDB-lite"/>
    </source>
</evidence>
<dbReference type="EMBL" id="ML996335">
    <property type="protein sequence ID" value="KAF2727397.1"/>
    <property type="molecule type" value="Genomic_DNA"/>
</dbReference>